<proteinExistence type="predicted"/>
<sequence length="333" mass="36911">MATIRDVAKRADVSTATVSRVINQNGYVNEDTKKRVKEAIDQLNYVPNEVARNLFTGRSEMIALFVPDITNPFFPELARAVEDIANRYHYTFVLCNTDNDIDKQIDYLNALQQKSVDGFILVSSSLTEEYLQQIRVPVVALDRMISNCISSVTVNNRLGGRQAVEHLKAIGCQRIAHIAGPEHTNNAVERMRGYLDGVKHEAWFNSSYVVSGAYHFDEAREAAIKLLTDYPEIDGIFAGNDLMGAGVLNAAASLGKNIPDELAVVGFDGVAMAETVTPTLTTVAQPIYDIGAKAADMLIKQIETHDSTVLTEEFNVQLIERQSTLRKEDKDER</sequence>
<evidence type="ECO:0000256" key="2">
    <source>
        <dbReference type="ARBA" id="ARBA00023015"/>
    </source>
</evidence>
<evidence type="ECO:0000256" key="3">
    <source>
        <dbReference type="ARBA" id="ARBA00023125"/>
    </source>
</evidence>
<dbReference type="EMBL" id="JBHTNH010000023">
    <property type="protein sequence ID" value="MFD1362058.1"/>
    <property type="molecule type" value="Genomic_DNA"/>
</dbReference>
<gene>
    <name evidence="6" type="ORF">ACFQ4A_10370</name>
</gene>
<dbReference type="InterPro" id="IPR046335">
    <property type="entry name" value="LacI/GalR-like_sensor"/>
</dbReference>
<dbReference type="PANTHER" id="PTHR30146:SF95">
    <property type="entry name" value="RIBOSE OPERON REPRESSOR"/>
    <property type="match status" value="1"/>
</dbReference>
<dbReference type="InterPro" id="IPR010982">
    <property type="entry name" value="Lambda_DNA-bd_dom_sf"/>
</dbReference>
<dbReference type="InterPro" id="IPR028082">
    <property type="entry name" value="Peripla_BP_I"/>
</dbReference>
<evidence type="ECO:0000256" key="4">
    <source>
        <dbReference type="ARBA" id="ARBA00023163"/>
    </source>
</evidence>
<dbReference type="Proteomes" id="UP001597178">
    <property type="component" value="Unassembled WGS sequence"/>
</dbReference>
<keyword evidence="4" id="KW-0804">Transcription</keyword>
<accession>A0ABW3ZUZ7</accession>
<reference evidence="7" key="1">
    <citation type="journal article" date="2019" name="Int. J. Syst. Evol. Microbiol.">
        <title>The Global Catalogue of Microorganisms (GCM) 10K type strain sequencing project: providing services to taxonomists for standard genome sequencing and annotation.</title>
        <authorList>
            <consortium name="The Broad Institute Genomics Platform"/>
            <consortium name="The Broad Institute Genome Sequencing Center for Infectious Disease"/>
            <person name="Wu L."/>
            <person name="Ma J."/>
        </authorList>
    </citation>
    <scope>NUCLEOTIDE SEQUENCE [LARGE SCALE GENOMIC DNA]</scope>
    <source>
        <strain evidence="7">CCUG 54822</strain>
    </source>
</reference>
<dbReference type="PRINTS" id="PR00036">
    <property type="entry name" value="HTHLACI"/>
</dbReference>
<dbReference type="InterPro" id="IPR000843">
    <property type="entry name" value="HTH_LacI"/>
</dbReference>
<name>A0ABW3ZUZ7_9BACI</name>
<evidence type="ECO:0000259" key="5">
    <source>
        <dbReference type="PROSITE" id="PS50932"/>
    </source>
</evidence>
<protein>
    <submittedName>
        <fullName evidence="6">LacI family DNA-binding transcriptional regulator</fullName>
    </submittedName>
</protein>
<comment type="caution">
    <text evidence="6">The sequence shown here is derived from an EMBL/GenBank/DDBJ whole genome shotgun (WGS) entry which is preliminary data.</text>
</comment>
<feature type="domain" description="HTH lacI-type" evidence="5">
    <location>
        <begin position="2"/>
        <end position="56"/>
    </location>
</feature>
<dbReference type="Gene3D" id="3.40.50.2300">
    <property type="match status" value="2"/>
</dbReference>
<dbReference type="SUPFAM" id="SSF53822">
    <property type="entry name" value="Periplasmic binding protein-like I"/>
    <property type="match status" value="1"/>
</dbReference>
<keyword evidence="3 6" id="KW-0238">DNA-binding</keyword>
<dbReference type="CDD" id="cd06291">
    <property type="entry name" value="PBP1_Qymf-like"/>
    <property type="match status" value="1"/>
</dbReference>
<dbReference type="GO" id="GO:0003677">
    <property type="term" value="F:DNA binding"/>
    <property type="evidence" value="ECO:0007669"/>
    <property type="project" value="UniProtKB-KW"/>
</dbReference>
<evidence type="ECO:0000313" key="7">
    <source>
        <dbReference type="Proteomes" id="UP001597178"/>
    </source>
</evidence>
<dbReference type="PROSITE" id="PS00356">
    <property type="entry name" value="HTH_LACI_1"/>
    <property type="match status" value="1"/>
</dbReference>
<dbReference type="RefSeq" id="WP_382400229.1">
    <property type="nucleotide sequence ID" value="NZ_JBHTNH010000023.1"/>
</dbReference>
<dbReference type="SUPFAM" id="SSF47413">
    <property type="entry name" value="lambda repressor-like DNA-binding domains"/>
    <property type="match status" value="1"/>
</dbReference>
<dbReference type="Pfam" id="PF13377">
    <property type="entry name" value="Peripla_BP_3"/>
    <property type="match status" value="1"/>
</dbReference>
<dbReference type="CDD" id="cd01392">
    <property type="entry name" value="HTH_LacI"/>
    <property type="match status" value="1"/>
</dbReference>
<keyword evidence="7" id="KW-1185">Reference proteome</keyword>
<keyword evidence="2" id="KW-0805">Transcription regulation</keyword>
<organism evidence="6 7">
    <name type="scientific">Lentibacillus salinarum</name>
    <dbReference type="NCBI Taxonomy" id="446820"/>
    <lineage>
        <taxon>Bacteria</taxon>
        <taxon>Bacillati</taxon>
        <taxon>Bacillota</taxon>
        <taxon>Bacilli</taxon>
        <taxon>Bacillales</taxon>
        <taxon>Bacillaceae</taxon>
        <taxon>Lentibacillus</taxon>
    </lineage>
</organism>
<dbReference type="PANTHER" id="PTHR30146">
    <property type="entry name" value="LACI-RELATED TRANSCRIPTIONAL REPRESSOR"/>
    <property type="match status" value="1"/>
</dbReference>
<dbReference type="Gene3D" id="1.10.260.40">
    <property type="entry name" value="lambda repressor-like DNA-binding domains"/>
    <property type="match status" value="1"/>
</dbReference>
<evidence type="ECO:0000313" key="6">
    <source>
        <dbReference type="EMBL" id="MFD1362058.1"/>
    </source>
</evidence>
<evidence type="ECO:0000256" key="1">
    <source>
        <dbReference type="ARBA" id="ARBA00022491"/>
    </source>
</evidence>
<dbReference type="PROSITE" id="PS50932">
    <property type="entry name" value="HTH_LACI_2"/>
    <property type="match status" value="1"/>
</dbReference>
<dbReference type="Pfam" id="PF00356">
    <property type="entry name" value="LacI"/>
    <property type="match status" value="1"/>
</dbReference>
<keyword evidence="1" id="KW-0678">Repressor</keyword>
<dbReference type="SMART" id="SM00354">
    <property type="entry name" value="HTH_LACI"/>
    <property type="match status" value="1"/>
</dbReference>